<dbReference type="AlphaFoldDB" id="A0A5M6DGW8"/>
<protein>
    <recommendedName>
        <fullName evidence="4">Translational regulator CsrA</fullName>
    </recommendedName>
</protein>
<name>A0A5M6DGW8_9BACT</name>
<evidence type="ECO:0000256" key="5">
    <source>
        <dbReference type="SAM" id="MobiDB-lite"/>
    </source>
</evidence>
<comment type="similarity">
    <text evidence="4">Belongs to the CsrA/RsmA family.</text>
</comment>
<evidence type="ECO:0000256" key="3">
    <source>
        <dbReference type="ARBA" id="ARBA00022884"/>
    </source>
</evidence>
<accession>A0A5M6DGW8</accession>
<keyword evidence="2 4" id="KW-0810">Translation regulation</keyword>
<dbReference type="HAMAP" id="MF_00167">
    <property type="entry name" value="CsrA"/>
    <property type="match status" value="1"/>
</dbReference>
<gene>
    <name evidence="4" type="primary">csrA</name>
    <name evidence="6" type="ORF">FYK55_07310</name>
</gene>
<dbReference type="Proteomes" id="UP000324479">
    <property type="component" value="Unassembled WGS sequence"/>
</dbReference>
<dbReference type="InterPro" id="IPR036107">
    <property type="entry name" value="CsrA_sf"/>
</dbReference>
<keyword evidence="4" id="KW-0678">Repressor</keyword>
<dbReference type="RefSeq" id="WP_150075718.1">
    <property type="nucleotide sequence ID" value="NZ_VWOX01000003.1"/>
</dbReference>
<keyword evidence="4" id="KW-1005">Bacterial flagellum biogenesis</keyword>
<dbReference type="Pfam" id="PF02599">
    <property type="entry name" value="CsrA"/>
    <property type="match status" value="1"/>
</dbReference>
<comment type="function">
    <text evidence="4">A translational regulator that binds mRNA to regulate translation initiation and/or mRNA stability. Usually binds in the 5'-UTR at or near the Shine-Dalgarno sequence preventing ribosome-binding, thus repressing translation. Its main target seems to be the major flagellin gene, while its function is anatagonized by FliW.</text>
</comment>
<dbReference type="InterPro" id="IPR003751">
    <property type="entry name" value="CsrA"/>
</dbReference>
<feature type="compositionally biased region" description="Basic and acidic residues" evidence="5">
    <location>
        <begin position="58"/>
        <end position="70"/>
    </location>
</feature>
<dbReference type="Gene3D" id="2.60.40.4380">
    <property type="entry name" value="Translational regulator CsrA"/>
    <property type="match status" value="1"/>
</dbReference>
<comment type="subunit">
    <text evidence="4">Homodimer; the beta-strands of each monomer intercalate to form a hydrophobic core, while the alpha-helices form wings that extend away from the core.</text>
</comment>
<dbReference type="SUPFAM" id="SSF117130">
    <property type="entry name" value="CsrA-like"/>
    <property type="match status" value="1"/>
</dbReference>
<evidence type="ECO:0000313" key="6">
    <source>
        <dbReference type="EMBL" id="KAA5545449.1"/>
    </source>
</evidence>
<evidence type="ECO:0000313" key="7">
    <source>
        <dbReference type="Proteomes" id="UP000324479"/>
    </source>
</evidence>
<organism evidence="6 7">
    <name type="scientific">Roseiconus nitratireducens</name>
    <dbReference type="NCBI Taxonomy" id="2605748"/>
    <lineage>
        <taxon>Bacteria</taxon>
        <taxon>Pseudomonadati</taxon>
        <taxon>Planctomycetota</taxon>
        <taxon>Planctomycetia</taxon>
        <taxon>Pirellulales</taxon>
        <taxon>Pirellulaceae</taxon>
        <taxon>Roseiconus</taxon>
    </lineage>
</organism>
<dbReference type="GO" id="GO:0048027">
    <property type="term" value="F:mRNA 5'-UTR binding"/>
    <property type="evidence" value="ECO:0007669"/>
    <property type="project" value="UniProtKB-UniRule"/>
</dbReference>
<comment type="subcellular location">
    <subcellularLocation>
        <location evidence="4">Cytoplasm</location>
    </subcellularLocation>
</comment>
<dbReference type="GO" id="GO:1902208">
    <property type="term" value="P:regulation of bacterial-type flagellum assembly"/>
    <property type="evidence" value="ECO:0007669"/>
    <property type="project" value="UniProtKB-UniRule"/>
</dbReference>
<evidence type="ECO:0000256" key="2">
    <source>
        <dbReference type="ARBA" id="ARBA00022845"/>
    </source>
</evidence>
<evidence type="ECO:0000256" key="4">
    <source>
        <dbReference type="HAMAP-Rule" id="MF_00167"/>
    </source>
</evidence>
<keyword evidence="1 4" id="KW-0963">Cytoplasm</keyword>
<dbReference type="GO" id="GO:0044781">
    <property type="term" value="P:bacterial-type flagellum organization"/>
    <property type="evidence" value="ECO:0007669"/>
    <property type="project" value="UniProtKB-KW"/>
</dbReference>
<dbReference type="PANTHER" id="PTHR34984">
    <property type="entry name" value="CARBON STORAGE REGULATOR"/>
    <property type="match status" value="1"/>
</dbReference>
<dbReference type="GO" id="GO:0006109">
    <property type="term" value="P:regulation of carbohydrate metabolic process"/>
    <property type="evidence" value="ECO:0007669"/>
    <property type="project" value="InterPro"/>
</dbReference>
<dbReference type="GO" id="GO:0045947">
    <property type="term" value="P:negative regulation of translational initiation"/>
    <property type="evidence" value="ECO:0007669"/>
    <property type="project" value="UniProtKB-UniRule"/>
</dbReference>
<dbReference type="GO" id="GO:0005829">
    <property type="term" value="C:cytosol"/>
    <property type="evidence" value="ECO:0007669"/>
    <property type="project" value="TreeGrafter"/>
</dbReference>
<sequence>MLVLSRKDGQSIHIGSDIVVKVSQVNGSRVKLAIEAPREVPIRRAEIAEKPAQSATLDRSEMSVELRRAS</sequence>
<evidence type="ECO:0000256" key="1">
    <source>
        <dbReference type="ARBA" id="ARBA00022490"/>
    </source>
</evidence>
<keyword evidence="7" id="KW-1185">Reference proteome</keyword>
<dbReference type="GO" id="GO:0006402">
    <property type="term" value="P:mRNA catabolic process"/>
    <property type="evidence" value="ECO:0007669"/>
    <property type="project" value="InterPro"/>
</dbReference>
<dbReference type="EMBL" id="VWOX01000003">
    <property type="protein sequence ID" value="KAA5545449.1"/>
    <property type="molecule type" value="Genomic_DNA"/>
</dbReference>
<dbReference type="PANTHER" id="PTHR34984:SF1">
    <property type="entry name" value="CARBON STORAGE REGULATOR"/>
    <property type="match status" value="1"/>
</dbReference>
<proteinExistence type="inferred from homology"/>
<comment type="caution">
    <text evidence="6">The sequence shown here is derived from an EMBL/GenBank/DDBJ whole genome shotgun (WGS) entry which is preliminary data.</text>
</comment>
<feature type="region of interest" description="Disordered" evidence="5">
    <location>
        <begin position="51"/>
        <end position="70"/>
    </location>
</feature>
<keyword evidence="3 4" id="KW-0694">RNA-binding</keyword>
<reference evidence="6 7" key="1">
    <citation type="submission" date="2019-08" db="EMBL/GenBank/DDBJ databases">
        <authorList>
            <person name="Dhanesh K."/>
            <person name="Kumar G."/>
            <person name="Sasikala C."/>
            <person name="Venkata Ramana C."/>
        </authorList>
    </citation>
    <scope>NUCLEOTIDE SEQUENCE [LARGE SCALE GENOMIC DNA]</scope>
    <source>
        <strain evidence="6 7">JC645</strain>
    </source>
</reference>